<protein>
    <submittedName>
        <fullName evidence="3">Uncharacterized protein</fullName>
    </submittedName>
</protein>
<feature type="signal peptide" evidence="2">
    <location>
        <begin position="1"/>
        <end position="17"/>
    </location>
</feature>
<evidence type="ECO:0000256" key="1">
    <source>
        <dbReference type="SAM" id="MobiDB-lite"/>
    </source>
</evidence>
<proteinExistence type="predicted"/>
<accession>A0A1Y1ZY92</accession>
<comment type="caution">
    <text evidence="3">The sequence shown here is derived from an EMBL/GenBank/DDBJ whole genome shotgun (WGS) entry which is preliminary data.</text>
</comment>
<feature type="chain" id="PRO_5012960170" evidence="2">
    <location>
        <begin position="18"/>
        <end position="250"/>
    </location>
</feature>
<evidence type="ECO:0000313" key="4">
    <source>
        <dbReference type="Proteomes" id="UP000193144"/>
    </source>
</evidence>
<dbReference type="EMBL" id="MCFA01000028">
    <property type="protein sequence ID" value="ORY15027.1"/>
    <property type="molecule type" value="Genomic_DNA"/>
</dbReference>
<sequence length="250" mass="25766">MFPYALTFVTLCTTVSASIFHAHSPIHVFGGVKKRQGYIPNNHLCGEGNTCGEACGGAYVQCPSTDGIYCYNPSSGERCCANGGGNSCDAGYYCTSESTGNTYCCPNGTDVTNCAASDSLTVSLVLVSTLPSPTSHLSGHLSYTAPFSPTKSIAKASKTASGTSPMEASSHSSVSNAPLLATTATEIEASLASRKPSNKEGISSDVIAGIVVGALTAIGLFDLVTIAHPQELWHGQKSYSSDVHDLPSAH</sequence>
<keyword evidence="2" id="KW-0732">Signal</keyword>
<organism evidence="3 4">
    <name type="scientific">Clohesyomyces aquaticus</name>
    <dbReference type="NCBI Taxonomy" id="1231657"/>
    <lineage>
        <taxon>Eukaryota</taxon>
        <taxon>Fungi</taxon>
        <taxon>Dikarya</taxon>
        <taxon>Ascomycota</taxon>
        <taxon>Pezizomycotina</taxon>
        <taxon>Dothideomycetes</taxon>
        <taxon>Pleosporomycetidae</taxon>
        <taxon>Pleosporales</taxon>
        <taxon>Lindgomycetaceae</taxon>
        <taxon>Clohesyomyces</taxon>
    </lineage>
</organism>
<gene>
    <name evidence="3" type="ORF">BCR34DRAFT_662305</name>
</gene>
<dbReference type="Proteomes" id="UP000193144">
    <property type="component" value="Unassembled WGS sequence"/>
</dbReference>
<dbReference type="OrthoDB" id="5409186at2759"/>
<dbReference type="STRING" id="1231657.A0A1Y1ZY92"/>
<reference evidence="3 4" key="1">
    <citation type="submission" date="2016-07" db="EMBL/GenBank/DDBJ databases">
        <title>Pervasive Adenine N6-methylation of Active Genes in Fungi.</title>
        <authorList>
            <consortium name="DOE Joint Genome Institute"/>
            <person name="Mondo S.J."/>
            <person name="Dannebaum R.O."/>
            <person name="Kuo R.C."/>
            <person name="Labutti K."/>
            <person name="Haridas S."/>
            <person name="Kuo A."/>
            <person name="Salamov A."/>
            <person name="Ahrendt S.R."/>
            <person name="Lipzen A."/>
            <person name="Sullivan W."/>
            <person name="Andreopoulos W.B."/>
            <person name="Clum A."/>
            <person name="Lindquist E."/>
            <person name="Daum C."/>
            <person name="Ramamoorthy G.K."/>
            <person name="Gryganskyi A."/>
            <person name="Culley D."/>
            <person name="Magnuson J.K."/>
            <person name="James T.Y."/>
            <person name="O'Malley M.A."/>
            <person name="Stajich J.E."/>
            <person name="Spatafora J.W."/>
            <person name="Visel A."/>
            <person name="Grigoriev I.V."/>
        </authorList>
    </citation>
    <scope>NUCLEOTIDE SEQUENCE [LARGE SCALE GENOMIC DNA]</scope>
    <source>
        <strain evidence="3 4">CBS 115471</strain>
    </source>
</reference>
<evidence type="ECO:0000313" key="3">
    <source>
        <dbReference type="EMBL" id="ORY15027.1"/>
    </source>
</evidence>
<evidence type="ECO:0000256" key="2">
    <source>
        <dbReference type="SAM" id="SignalP"/>
    </source>
</evidence>
<dbReference type="AlphaFoldDB" id="A0A1Y1ZY92"/>
<name>A0A1Y1ZY92_9PLEO</name>
<feature type="region of interest" description="Disordered" evidence="1">
    <location>
        <begin position="156"/>
        <end position="175"/>
    </location>
</feature>
<feature type="compositionally biased region" description="Polar residues" evidence="1">
    <location>
        <begin position="158"/>
        <end position="175"/>
    </location>
</feature>
<keyword evidence="4" id="KW-1185">Reference proteome</keyword>